<dbReference type="Pfam" id="PF14559">
    <property type="entry name" value="TPR_19"/>
    <property type="match status" value="1"/>
</dbReference>
<keyword evidence="5" id="KW-1185">Reference proteome</keyword>
<comment type="caution">
    <text evidence="4">The sequence shown here is derived from an EMBL/GenBank/DDBJ whole genome shotgun (WGS) entry which is preliminary data.</text>
</comment>
<reference evidence="4" key="1">
    <citation type="submission" date="2022-12" db="EMBL/GenBank/DDBJ databases">
        <authorList>
            <person name="Brejova B."/>
        </authorList>
    </citation>
    <scope>NUCLEOTIDE SEQUENCE</scope>
</reference>
<protein>
    <recommendedName>
        <fullName evidence="6">TPR-like protein</fullName>
    </recommendedName>
</protein>
<evidence type="ECO:0000256" key="2">
    <source>
        <dbReference type="SAM" id="Coils"/>
    </source>
</evidence>
<dbReference type="PANTHER" id="PTHR23082">
    <property type="entry name" value="TRANSCRIPTION INITIATION FACTOR IIIC TFIIIC , POLYPEPTIDE 3-RELATED"/>
    <property type="match status" value="1"/>
</dbReference>
<evidence type="ECO:0000313" key="5">
    <source>
        <dbReference type="Proteomes" id="UP001152885"/>
    </source>
</evidence>
<keyword evidence="2" id="KW-0175">Coiled coil</keyword>
<dbReference type="Proteomes" id="UP001152885">
    <property type="component" value="Unassembled WGS sequence"/>
</dbReference>
<accession>A0A9W4TWW0</accession>
<dbReference type="PANTHER" id="PTHR23082:SF0">
    <property type="entry name" value="GENERAL TRANSCRIPTION FACTOR 3C POLYPEPTIDE 3"/>
    <property type="match status" value="1"/>
</dbReference>
<gene>
    <name evidence="4" type="ORF">CANVERA_P3056</name>
</gene>
<feature type="region of interest" description="Disordered" evidence="3">
    <location>
        <begin position="1"/>
        <end position="33"/>
    </location>
</feature>
<dbReference type="SUPFAM" id="SSF48452">
    <property type="entry name" value="TPR-like"/>
    <property type="match status" value="1"/>
</dbReference>
<keyword evidence="1" id="KW-0802">TPR repeat</keyword>
<name>A0A9W4TWW0_9ASCO</name>
<dbReference type="Pfam" id="PF13431">
    <property type="entry name" value="TPR_17"/>
    <property type="match status" value="1"/>
</dbReference>
<dbReference type="Gene3D" id="1.25.40.10">
    <property type="entry name" value="Tetratricopeptide repeat domain"/>
    <property type="match status" value="2"/>
</dbReference>
<dbReference type="AlphaFoldDB" id="A0A9W4TWW0"/>
<dbReference type="InterPro" id="IPR019734">
    <property type="entry name" value="TPR_rpt"/>
</dbReference>
<organism evidence="4 5">
    <name type="scientific">Candida verbasci</name>
    <dbReference type="NCBI Taxonomy" id="1227364"/>
    <lineage>
        <taxon>Eukaryota</taxon>
        <taxon>Fungi</taxon>
        <taxon>Dikarya</taxon>
        <taxon>Ascomycota</taxon>
        <taxon>Saccharomycotina</taxon>
        <taxon>Pichiomycetes</taxon>
        <taxon>Debaryomycetaceae</taxon>
        <taxon>Candida/Lodderomyces clade</taxon>
        <taxon>Candida</taxon>
    </lineage>
</organism>
<dbReference type="GO" id="GO:0006383">
    <property type="term" value="P:transcription by RNA polymerase III"/>
    <property type="evidence" value="ECO:0007669"/>
    <property type="project" value="InterPro"/>
</dbReference>
<evidence type="ECO:0000313" key="4">
    <source>
        <dbReference type="EMBL" id="CAI5758544.1"/>
    </source>
</evidence>
<dbReference type="OrthoDB" id="9991317at2759"/>
<evidence type="ECO:0008006" key="6">
    <source>
        <dbReference type="Google" id="ProtNLM"/>
    </source>
</evidence>
<proteinExistence type="predicted"/>
<evidence type="ECO:0000256" key="1">
    <source>
        <dbReference type="PROSITE-ProRule" id="PRU00339"/>
    </source>
</evidence>
<dbReference type="GO" id="GO:0000127">
    <property type="term" value="C:transcription factor TFIIIC complex"/>
    <property type="evidence" value="ECO:0007669"/>
    <property type="project" value="TreeGrafter"/>
</dbReference>
<feature type="coiled-coil region" evidence="2">
    <location>
        <begin position="507"/>
        <end position="534"/>
    </location>
</feature>
<dbReference type="PROSITE" id="PS50005">
    <property type="entry name" value="TPR"/>
    <property type="match status" value="1"/>
</dbReference>
<dbReference type="InterPro" id="IPR039340">
    <property type="entry name" value="Tfc4/TFIIIC-102/Sfc4"/>
</dbReference>
<dbReference type="SMART" id="SM00028">
    <property type="entry name" value="TPR"/>
    <property type="match status" value="9"/>
</dbReference>
<feature type="repeat" description="TPR" evidence="1">
    <location>
        <begin position="454"/>
        <end position="487"/>
    </location>
</feature>
<sequence>MEESSNTNSRPRRKTATTSLTNEDATMDDTYDDEAVNQFINDIQLDDYDDDEDEYVFEDDDDELFEDESEEDDYDENYNLKDELKSASGIKTRNRREKLPINSKNYYKRKMTKADNRELDPEVRHNLSKAHEAFVRNDLQVAQNLYLEVIKKDPKNFSAYKTLGDILQRQGKLGDCCNYWLLAANLHPWDFEFWGQVAELSGELGHIDQAIYCYNRAISSDIKRSAPYIIERALIYKERKQYGKALDGFQKVRQAFPQDSNIVRHLASVYSEQKRLNDAINLYMKILDNNIHPEKTTDIYPKFDWAELNILIELYIQHHSYRTGLTVLKLATRWIQGRTDETFWDDNDDLEFDKVKRPEKLKIEKSKKLNKNAALKKPFELPIDIRFKLGCLRMGAGDKELALSHFKYLLADDQNQIEDLHFEAGKVLEENGYYEDALEYFTKSIASEEFGNNPELIYLLGRCLYEVGDYAQAKKAYETLLHDDPENLDYKLALAETIYYLGDDERAQELIREVQTQNQKEKKLEVDEEEEEEEFTPDTQQALIKSQYKPSTSRKNKLTEQEKEEIEANATRRVLEKYHRMEKFKEAVNAGDKTAALAWLQLGKQLIEMFANVKAFFPKDKNKEFKGILRHYKSIDNIDEKLARAYNLLDGIVVEENYSKHTLTTKTEYRGLSYDQWFDIFAEYAILTATYDDNVSHADEVLSSALNVIIFVQSKVKESTLRVLKILLGIMNKDFSETIATVIRTFLLSNQFSPFICKFFMWCFGSGIKAWEVFANYNHQKYFLRQLKSYDSIVKNEHINGQAQITTDLSGIKLGNCHPDLVYIYANLLGGSRSYNSSVFHLYRAYIDYDKDPMICLVLGLAHVHRSMQRLSENRHMQLLQGISYLLEYKETRETNATIYEIQEVEYNFGRLFHMIGLTTLAVRHYNKVLEMKDKIEDVDYDLSWEAAYNLTLIYNINGNPKLARDITEEYLVFD</sequence>
<evidence type="ECO:0000256" key="3">
    <source>
        <dbReference type="SAM" id="MobiDB-lite"/>
    </source>
</evidence>
<dbReference type="EMBL" id="CANTUO010000003">
    <property type="protein sequence ID" value="CAI5758544.1"/>
    <property type="molecule type" value="Genomic_DNA"/>
</dbReference>
<dbReference type="InterPro" id="IPR011990">
    <property type="entry name" value="TPR-like_helical_dom_sf"/>
</dbReference>